<proteinExistence type="predicted"/>
<gene>
    <name evidence="2" type="ORF">DID88_009749</name>
</gene>
<keyword evidence="3" id="KW-1185">Reference proteome</keyword>
<feature type="compositionally biased region" description="Basic and acidic residues" evidence="1">
    <location>
        <begin position="1"/>
        <end position="10"/>
    </location>
</feature>
<evidence type="ECO:0000256" key="1">
    <source>
        <dbReference type="SAM" id="MobiDB-lite"/>
    </source>
</evidence>
<dbReference type="OrthoDB" id="330772at2759"/>
<protein>
    <submittedName>
        <fullName evidence="2">Uncharacterized protein</fullName>
    </submittedName>
</protein>
<organism evidence="2 3">
    <name type="scientific">Monilinia fructigena</name>
    <dbReference type="NCBI Taxonomy" id="38457"/>
    <lineage>
        <taxon>Eukaryota</taxon>
        <taxon>Fungi</taxon>
        <taxon>Dikarya</taxon>
        <taxon>Ascomycota</taxon>
        <taxon>Pezizomycotina</taxon>
        <taxon>Leotiomycetes</taxon>
        <taxon>Helotiales</taxon>
        <taxon>Sclerotiniaceae</taxon>
        <taxon>Monilinia</taxon>
    </lineage>
</organism>
<accession>A0A395IME6</accession>
<feature type="region of interest" description="Disordered" evidence="1">
    <location>
        <begin position="1"/>
        <end position="57"/>
    </location>
</feature>
<reference evidence="2 3" key="1">
    <citation type="submission" date="2018-06" db="EMBL/GenBank/DDBJ databases">
        <title>Genome Sequence of the Brown Rot Fungal Pathogen Monilinia fructigena.</title>
        <authorList>
            <person name="Landi L."/>
            <person name="De Miccolis Angelini R.M."/>
            <person name="Pollastro S."/>
            <person name="Abate D."/>
            <person name="Faretra F."/>
            <person name="Romanazzi G."/>
        </authorList>
    </citation>
    <scope>NUCLEOTIDE SEQUENCE [LARGE SCALE GENOMIC DNA]</scope>
    <source>
        <strain evidence="2 3">Mfrg269</strain>
    </source>
</reference>
<name>A0A395IME6_9HELO</name>
<evidence type="ECO:0000313" key="2">
    <source>
        <dbReference type="EMBL" id="RAL60553.1"/>
    </source>
</evidence>
<feature type="compositionally biased region" description="Polar residues" evidence="1">
    <location>
        <begin position="18"/>
        <end position="45"/>
    </location>
</feature>
<evidence type="ECO:0000313" key="3">
    <source>
        <dbReference type="Proteomes" id="UP000249056"/>
    </source>
</evidence>
<sequence length="70" mass="7791">MIEEKLEVKVTSDMMMSEPQTESPSISNIDTTNPTSTLVTQSSQVKTEKDHSEENNGEVVVEAEEDTVIY</sequence>
<dbReference type="EMBL" id="QKRW01000039">
    <property type="protein sequence ID" value="RAL60553.1"/>
    <property type="molecule type" value="Genomic_DNA"/>
</dbReference>
<comment type="caution">
    <text evidence="2">The sequence shown here is derived from an EMBL/GenBank/DDBJ whole genome shotgun (WGS) entry which is preliminary data.</text>
</comment>
<dbReference type="Proteomes" id="UP000249056">
    <property type="component" value="Unassembled WGS sequence"/>
</dbReference>
<dbReference type="AlphaFoldDB" id="A0A395IME6"/>